<dbReference type="OrthoDB" id="8184504at2759"/>
<protein>
    <submittedName>
        <fullName evidence="4">Uncharacterized protein LOC117642262</fullName>
    </submittedName>
</protein>
<evidence type="ECO:0000313" key="3">
    <source>
        <dbReference type="Proteomes" id="UP000515158"/>
    </source>
</evidence>
<dbReference type="RefSeq" id="XP_034236145.1">
    <property type="nucleotide sequence ID" value="XM_034380254.1"/>
</dbReference>
<dbReference type="Proteomes" id="UP000515158">
    <property type="component" value="Unplaced"/>
</dbReference>
<name>A0A6P8YGU8_THRPL</name>
<feature type="domain" description="Transposable element P transposase-like RNase H" evidence="2">
    <location>
        <begin position="121"/>
        <end position="230"/>
    </location>
</feature>
<feature type="region of interest" description="Disordered" evidence="1">
    <location>
        <begin position="1"/>
        <end position="73"/>
    </location>
</feature>
<dbReference type="KEGG" id="tpal:117642262"/>
<organism evidence="4">
    <name type="scientific">Thrips palmi</name>
    <name type="common">Melon thrips</name>
    <dbReference type="NCBI Taxonomy" id="161013"/>
    <lineage>
        <taxon>Eukaryota</taxon>
        <taxon>Metazoa</taxon>
        <taxon>Ecdysozoa</taxon>
        <taxon>Arthropoda</taxon>
        <taxon>Hexapoda</taxon>
        <taxon>Insecta</taxon>
        <taxon>Pterygota</taxon>
        <taxon>Neoptera</taxon>
        <taxon>Paraneoptera</taxon>
        <taxon>Thysanoptera</taxon>
        <taxon>Terebrantia</taxon>
        <taxon>Thripoidea</taxon>
        <taxon>Thripidae</taxon>
        <taxon>Thrips</taxon>
    </lineage>
</organism>
<dbReference type="InParanoid" id="A0A6P8YGU8"/>
<dbReference type="AlphaFoldDB" id="A0A6P8YGU8"/>
<evidence type="ECO:0000313" key="4">
    <source>
        <dbReference type="RefSeq" id="XP_034236145.1"/>
    </source>
</evidence>
<dbReference type="InterPro" id="IPR048365">
    <property type="entry name" value="TNP-like_RNaseH_N"/>
</dbReference>
<evidence type="ECO:0000256" key="1">
    <source>
        <dbReference type="SAM" id="MobiDB-lite"/>
    </source>
</evidence>
<keyword evidence="3" id="KW-1185">Reference proteome</keyword>
<reference evidence="4" key="1">
    <citation type="submission" date="2025-08" db="UniProtKB">
        <authorList>
            <consortium name="RefSeq"/>
        </authorList>
    </citation>
    <scope>IDENTIFICATION</scope>
    <source>
        <tissue evidence="4">Total insect</tissue>
    </source>
</reference>
<evidence type="ECO:0000259" key="2">
    <source>
        <dbReference type="Pfam" id="PF21787"/>
    </source>
</evidence>
<sequence>MPIEMQFDPDQLSTKRASVKASNRKPVPGTQLRTMKNPKLQLNENAAKTLGPRKTVGRPPDASRSESSGTNSFEPPFFASLERIHSIGMQQYIAEENLSTIPFKDLIKKIEHLNFTPGVLKDNIYIIKQVSQISQMCTMSVDVFPIETLIQFDNTSEVFTGFVAPLCSEMKLASEVVVFMLQGFTVEWKCLAGFMFVNFEEDGWAVWHVLNQIMLLLAQYEFTVVNVVFGEGCGFDILDNHADENIFKGDSIVQHPHFQTVVVTLAKGIDELVQRISESLLQENFILPDEIVEKFELVQNTLKPEHLMFLIGSETLSADLIATYLFQWKREFPEDDKMPALKTEIFILRMLWMWVNAMTFVIDDDSSGFFSKETHIQTLRDTACIFEVLEKSPDLKSDESLWSNVRRTTSSAFSLYDHYVGKGIVSSIGSTTFRCMSLHHLKGLVDCNDLSSETPKPSSVLQFLRMINTALLLHPNFAAKDFENGMFFSEYLKHRKEFFPVHIEKSEDLSDINGLGLYYLSSRVVTKLVNDNNCDKCKAALVADDISPNIPTVWLKAVRKKNFFHPTVSVYDTLQWAESHFVNIDDDVMRLNKPCTQFAYRIYGEMAFSIRSTFPSCHDSLRTLLSVFISIRLKMVAEDLTKRLK</sequence>
<dbReference type="Pfam" id="PF21787">
    <property type="entry name" value="TNP-like_RNaseH_N"/>
    <property type="match status" value="1"/>
</dbReference>
<gene>
    <name evidence="4" type="primary">LOC117642262</name>
</gene>
<proteinExistence type="predicted"/>
<accession>A0A6P8YGU8</accession>
<dbReference type="GeneID" id="117642262"/>